<organism evidence="2 3">
    <name type="scientific">Gossypium gossypioides</name>
    <name type="common">Mexican cotton</name>
    <name type="synonym">Selera gossypioides</name>
    <dbReference type="NCBI Taxonomy" id="34282"/>
    <lineage>
        <taxon>Eukaryota</taxon>
        <taxon>Viridiplantae</taxon>
        <taxon>Streptophyta</taxon>
        <taxon>Embryophyta</taxon>
        <taxon>Tracheophyta</taxon>
        <taxon>Spermatophyta</taxon>
        <taxon>Magnoliopsida</taxon>
        <taxon>eudicotyledons</taxon>
        <taxon>Gunneridae</taxon>
        <taxon>Pentapetalae</taxon>
        <taxon>rosids</taxon>
        <taxon>malvids</taxon>
        <taxon>Malvales</taxon>
        <taxon>Malvaceae</taxon>
        <taxon>Malvoideae</taxon>
        <taxon>Gossypium</taxon>
    </lineage>
</organism>
<gene>
    <name evidence="2" type="ORF">Gogos_018088</name>
</gene>
<dbReference type="EMBL" id="JABEZY010000002">
    <property type="protein sequence ID" value="MBA0734145.1"/>
    <property type="molecule type" value="Genomic_DNA"/>
</dbReference>
<comment type="caution">
    <text evidence="2">The sequence shown here is derived from an EMBL/GenBank/DDBJ whole genome shotgun (WGS) entry which is preliminary data.</text>
</comment>
<feature type="region of interest" description="Disordered" evidence="1">
    <location>
        <begin position="31"/>
        <end position="65"/>
    </location>
</feature>
<reference evidence="2 3" key="1">
    <citation type="journal article" date="2019" name="Genome Biol. Evol.">
        <title>Insights into the evolution of the New World diploid cottons (Gossypium, subgenus Houzingenia) based on genome sequencing.</title>
        <authorList>
            <person name="Grover C.E."/>
            <person name="Arick M.A. 2nd"/>
            <person name="Thrash A."/>
            <person name="Conover J.L."/>
            <person name="Sanders W.S."/>
            <person name="Peterson D.G."/>
            <person name="Frelichowski J.E."/>
            <person name="Scheffler J.A."/>
            <person name="Scheffler B.E."/>
            <person name="Wendel J.F."/>
        </authorList>
    </citation>
    <scope>NUCLEOTIDE SEQUENCE [LARGE SCALE GENOMIC DNA]</scope>
    <source>
        <strain evidence="2">5</strain>
        <tissue evidence="2">Leaf</tissue>
    </source>
</reference>
<evidence type="ECO:0000313" key="3">
    <source>
        <dbReference type="Proteomes" id="UP000593579"/>
    </source>
</evidence>
<dbReference type="Proteomes" id="UP000593579">
    <property type="component" value="Unassembled WGS sequence"/>
</dbReference>
<feature type="non-terminal residue" evidence="2">
    <location>
        <position position="1"/>
    </location>
</feature>
<dbReference type="AlphaFoldDB" id="A0A7J9BCU1"/>
<protein>
    <submittedName>
        <fullName evidence="2">Uncharacterized protein</fullName>
    </submittedName>
</protein>
<feature type="compositionally biased region" description="Polar residues" evidence="1">
    <location>
        <begin position="52"/>
        <end position="65"/>
    </location>
</feature>
<evidence type="ECO:0000313" key="2">
    <source>
        <dbReference type="EMBL" id="MBA0734145.1"/>
    </source>
</evidence>
<accession>A0A7J9BCU1</accession>
<keyword evidence="3" id="KW-1185">Reference proteome</keyword>
<proteinExistence type="predicted"/>
<name>A0A7J9BCU1_GOSGO</name>
<evidence type="ECO:0000256" key="1">
    <source>
        <dbReference type="SAM" id="MobiDB-lite"/>
    </source>
</evidence>
<sequence>WRRKRRRRSLPRPTHQLKTWISKTLTPLPKTLMLSPMMTPNRSVGERKTTKKPNTFPKSRNWRSP</sequence>
<feature type="compositionally biased region" description="Low complexity" evidence="1">
    <location>
        <begin position="31"/>
        <end position="40"/>
    </location>
</feature>